<gene>
    <name evidence="4" type="ORF">WIS52_14605</name>
</gene>
<dbReference type="CDD" id="cd06170">
    <property type="entry name" value="LuxR_C_like"/>
    <property type="match status" value="1"/>
</dbReference>
<organism evidence="4 5">
    <name type="scientific">Pseudonocardia nematodicida</name>
    <dbReference type="NCBI Taxonomy" id="1206997"/>
    <lineage>
        <taxon>Bacteria</taxon>
        <taxon>Bacillati</taxon>
        <taxon>Actinomycetota</taxon>
        <taxon>Actinomycetes</taxon>
        <taxon>Pseudonocardiales</taxon>
        <taxon>Pseudonocardiaceae</taxon>
        <taxon>Pseudonocardia</taxon>
    </lineage>
</organism>
<reference evidence="4 5" key="1">
    <citation type="submission" date="2024-03" db="EMBL/GenBank/DDBJ databases">
        <title>Draft genome sequence of Pseudonocardia nematodicida JCM 31783.</title>
        <authorList>
            <person name="Butdee W."/>
            <person name="Duangmal K."/>
        </authorList>
    </citation>
    <scope>NUCLEOTIDE SEQUENCE [LARGE SCALE GENOMIC DNA]</scope>
    <source>
        <strain evidence="4 5">JCM 31783</strain>
    </source>
</reference>
<evidence type="ECO:0000313" key="5">
    <source>
        <dbReference type="Proteomes" id="UP001494902"/>
    </source>
</evidence>
<dbReference type="SMART" id="SM00421">
    <property type="entry name" value="HTH_LUXR"/>
    <property type="match status" value="1"/>
</dbReference>
<dbReference type="InterPro" id="IPR027417">
    <property type="entry name" value="P-loop_NTPase"/>
</dbReference>
<dbReference type="RefSeq" id="WP_349298772.1">
    <property type="nucleotide sequence ID" value="NZ_JBEDNQ010000005.1"/>
</dbReference>
<dbReference type="SUPFAM" id="SSF46894">
    <property type="entry name" value="C-terminal effector domain of the bipartite response regulators"/>
    <property type="match status" value="1"/>
</dbReference>
<comment type="caution">
    <text evidence="4">The sequence shown here is derived from an EMBL/GenBank/DDBJ whole genome shotgun (WGS) entry which is preliminary data.</text>
</comment>
<evidence type="ECO:0000256" key="2">
    <source>
        <dbReference type="ARBA" id="ARBA00022840"/>
    </source>
</evidence>
<dbReference type="PANTHER" id="PTHR16305:SF28">
    <property type="entry name" value="GUANYLATE CYCLASE DOMAIN-CONTAINING PROTEIN"/>
    <property type="match status" value="1"/>
</dbReference>
<keyword evidence="5" id="KW-1185">Reference proteome</keyword>
<proteinExistence type="predicted"/>
<evidence type="ECO:0000259" key="3">
    <source>
        <dbReference type="PROSITE" id="PS50043"/>
    </source>
</evidence>
<dbReference type="InterPro" id="IPR041664">
    <property type="entry name" value="AAA_16"/>
</dbReference>
<accession>A0ABV1KB50</accession>
<dbReference type="PRINTS" id="PR00038">
    <property type="entry name" value="HTHLUXR"/>
</dbReference>
<evidence type="ECO:0000256" key="1">
    <source>
        <dbReference type="ARBA" id="ARBA00022741"/>
    </source>
</evidence>
<keyword evidence="1" id="KW-0547">Nucleotide-binding</keyword>
<dbReference type="InterPro" id="IPR000792">
    <property type="entry name" value="Tscrpt_reg_LuxR_C"/>
</dbReference>
<dbReference type="InterPro" id="IPR016032">
    <property type="entry name" value="Sig_transdc_resp-reg_C-effctor"/>
</dbReference>
<dbReference type="Pfam" id="PF13191">
    <property type="entry name" value="AAA_16"/>
    <property type="match status" value="1"/>
</dbReference>
<feature type="domain" description="HTH luxR-type" evidence="3">
    <location>
        <begin position="763"/>
        <end position="828"/>
    </location>
</feature>
<dbReference type="PANTHER" id="PTHR16305">
    <property type="entry name" value="TESTICULAR SOLUBLE ADENYLYL CYCLASE"/>
    <property type="match status" value="1"/>
</dbReference>
<dbReference type="PROSITE" id="PS50043">
    <property type="entry name" value="HTH_LUXR_2"/>
    <property type="match status" value="1"/>
</dbReference>
<protein>
    <submittedName>
        <fullName evidence="4">LuxR C-terminal-related transcriptional regulator</fullName>
    </submittedName>
</protein>
<dbReference type="Gene3D" id="3.40.50.300">
    <property type="entry name" value="P-loop containing nucleotide triphosphate hydrolases"/>
    <property type="match status" value="1"/>
</dbReference>
<dbReference type="Proteomes" id="UP001494902">
    <property type="component" value="Unassembled WGS sequence"/>
</dbReference>
<name>A0ABV1KB50_9PSEU</name>
<dbReference type="EMBL" id="JBEDNQ010000005">
    <property type="protein sequence ID" value="MEQ3551701.1"/>
    <property type="molecule type" value="Genomic_DNA"/>
</dbReference>
<dbReference type="InterPro" id="IPR036388">
    <property type="entry name" value="WH-like_DNA-bd_sf"/>
</dbReference>
<dbReference type="SUPFAM" id="SSF52540">
    <property type="entry name" value="P-loop containing nucleoside triphosphate hydrolases"/>
    <property type="match status" value="1"/>
</dbReference>
<dbReference type="Pfam" id="PF00196">
    <property type="entry name" value="GerE"/>
    <property type="match status" value="1"/>
</dbReference>
<keyword evidence="2" id="KW-0067">ATP-binding</keyword>
<evidence type="ECO:0000313" key="4">
    <source>
        <dbReference type="EMBL" id="MEQ3551701.1"/>
    </source>
</evidence>
<dbReference type="Gene3D" id="1.10.10.10">
    <property type="entry name" value="Winged helix-like DNA-binding domain superfamily/Winged helix DNA-binding domain"/>
    <property type="match status" value="1"/>
</dbReference>
<sequence>MAGTTAPSSRPHVLAVPAGEPPLIGRAHELAVLEQVVADPASPGLLLTGPLGVGRTRLLREASRAGRAHDRRVVHVRGNAAEVPLGPLAHLLPPVAGAPDRLFLLQHALTALRGDGPPALVTVDDAHRLDELTRTVLETLASAGDATVVATERSERAPVERLRTLGDDVSPLSVGPLSDQDTELLLAGMLGGDVEARTAQRLCDLAGGIPLFLRELVRSGWDSGRLTTDGGPWRWDGPVEPPRRLSGFLLAGTDATERLVLERVAVSGPVDPARIGDPGDPDTVTGLQRRGLLELDEAGRVGVAPLLAAALGATGGARAGTAAPFPPASVVPRQADAGARHRDPDSRADLELIEDLRWQDRVEELGPLLADAGRRLRGPDGRARLSLTHALLARRRGEVALDTLDAADEGPAAAAVREATARLDGVALDRGGVSGAGAAPGPGGAPGGCWSALFLAARAGRLAAAGRPAEALDAAGRAGEALADDGAEQVETALARLLVVDAELSALRMAGRPDDLERAADEAHHRNLASPGWAGDAWLSWQHGRTALARGDLELAGRRLAEARAGTTQRDPLALSADCVGSLALVHVLRGDLAAAAELLDPVPDRVPGPAGAAMERARTWLRAAGVTGAAPVRPLLAVAREAAARGDLVTEAVLLHDVARLGRPAAVADRLRTLAERARAPLPRLFAAHAGAAAVQDARTGARLDRVSAELVTAGARLDAADVAAAAAAAHRRCGERRRSAASAARATELAAACGARTPALDRLVRPRLTTREREVAALAAEGASNAEMARALVLSVRTVETHLGHVYAKLGIGSRAELGGALPTSPPGAVPSAG</sequence>